<dbReference type="AlphaFoldDB" id="A0A1G7M3X6"/>
<dbReference type="OrthoDB" id="7201143at2"/>
<comment type="similarity">
    <text evidence="2">Belongs to the COQ9 family.</text>
</comment>
<dbReference type="Proteomes" id="UP000182284">
    <property type="component" value="Unassembled WGS sequence"/>
</dbReference>
<keyword evidence="5" id="KW-0446">Lipid-binding</keyword>
<accession>A0A1G7M3X6</accession>
<dbReference type="InterPro" id="IPR013718">
    <property type="entry name" value="COQ9_C"/>
</dbReference>
<reference evidence="8 9" key="1">
    <citation type="submission" date="2016-10" db="EMBL/GenBank/DDBJ databases">
        <authorList>
            <person name="de Groot N.N."/>
        </authorList>
    </citation>
    <scope>NUCLEOTIDE SEQUENCE [LARGE SCALE GENOMIC DNA]</scope>
    <source>
        <strain evidence="8 9">DSM 27375</strain>
    </source>
</reference>
<dbReference type="RefSeq" id="WP_074644686.1">
    <property type="nucleotide sequence ID" value="NZ_FNBL01000005.1"/>
</dbReference>
<dbReference type="InterPro" id="IPR012762">
    <property type="entry name" value="Ubiq_biosynth_COQ9"/>
</dbReference>
<keyword evidence="3" id="KW-0831">Ubiquinone biosynthesis</keyword>
<dbReference type="Gene3D" id="1.10.357.10">
    <property type="entry name" value="Tetracycline Repressor, domain 2"/>
    <property type="match status" value="1"/>
</dbReference>
<dbReference type="PANTHER" id="PTHR21427">
    <property type="entry name" value="UBIQUINONE BIOSYNTHESIS PROTEIN COQ9, MITOCHONDRIAL"/>
    <property type="match status" value="1"/>
</dbReference>
<dbReference type="GO" id="GO:0006744">
    <property type="term" value="P:ubiquinone biosynthetic process"/>
    <property type="evidence" value="ECO:0007669"/>
    <property type="project" value="UniProtKB-KW"/>
</dbReference>
<evidence type="ECO:0000256" key="6">
    <source>
        <dbReference type="ARBA" id="ARBA00058104"/>
    </source>
</evidence>
<proteinExistence type="inferred from homology"/>
<evidence type="ECO:0000259" key="7">
    <source>
        <dbReference type="Pfam" id="PF08511"/>
    </source>
</evidence>
<dbReference type="PANTHER" id="PTHR21427:SF19">
    <property type="entry name" value="UBIQUINONE BIOSYNTHESIS PROTEIN COQ9, MITOCHONDRIAL"/>
    <property type="match status" value="1"/>
</dbReference>
<name>A0A1G7M3X6_9RHOB</name>
<evidence type="ECO:0000313" key="9">
    <source>
        <dbReference type="Proteomes" id="UP000182284"/>
    </source>
</evidence>
<organism evidence="8 9">
    <name type="scientific">Celeribacter baekdonensis</name>
    <dbReference type="NCBI Taxonomy" id="875171"/>
    <lineage>
        <taxon>Bacteria</taxon>
        <taxon>Pseudomonadati</taxon>
        <taxon>Pseudomonadota</taxon>
        <taxon>Alphaproteobacteria</taxon>
        <taxon>Rhodobacterales</taxon>
        <taxon>Roseobacteraceae</taxon>
        <taxon>Celeribacter</taxon>
    </lineage>
</organism>
<dbReference type="EMBL" id="FNBL01000005">
    <property type="protein sequence ID" value="SDF56326.1"/>
    <property type="molecule type" value="Genomic_DNA"/>
</dbReference>
<dbReference type="NCBIfam" id="TIGR02396">
    <property type="entry name" value="diverge_rpsU"/>
    <property type="match status" value="1"/>
</dbReference>
<sequence length="236" mass="25735">MTTTAYPDPTREKLLDAALVHVVFDGWGSETFKAAIADSGVSEGLARVAAPRGSVDLASAYHKRGDREMVKALAETDLSAMRFTDRVTHAVWLRLQTVDRELVRRGMSLFSLPLHAPEGTKLVWETADAIWTALGDTSRDVNWYTKRATLSGVFASTVLFWLGDDSEGFTDTRAFLDRRIEDVMKVEKAKATVRDNKALSALFAVPNALFGMIKAPAGAGRTDVPGTQQSTQGATE</sequence>
<evidence type="ECO:0000256" key="4">
    <source>
        <dbReference type="ARBA" id="ARBA00022946"/>
    </source>
</evidence>
<dbReference type="GO" id="GO:0008289">
    <property type="term" value="F:lipid binding"/>
    <property type="evidence" value="ECO:0007669"/>
    <property type="project" value="UniProtKB-KW"/>
</dbReference>
<gene>
    <name evidence="8" type="ORF">SAMN04488117_10585</name>
</gene>
<evidence type="ECO:0000256" key="5">
    <source>
        <dbReference type="ARBA" id="ARBA00023121"/>
    </source>
</evidence>
<evidence type="ECO:0000256" key="1">
    <source>
        <dbReference type="ARBA" id="ARBA00004749"/>
    </source>
</evidence>
<evidence type="ECO:0000313" key="8">
    <source>
        <dbReference type="EMBL" id="SDF56326.1"/>
    </source>
</evidence>
<comment type="pathway">
    <text evidence="1">Cofactor biosynthesis; ubiquinone biosynthesis.</text>
</comment>
<evidence type="ECO:0000256" key="3">
    <source>
        <dbReference type="ARBA" id="ARBA00022688"/>
    </source>
</evidence>
<comment type="function">
    <text evidence="6">Membrane-associated protein that warps the membrane surface to access and bind aromatic isoprenes with high specificity, including ubiquinone (CoQ) isoprene intermediates and presents them directly to COQ7, therefore facilitating the COQ7-mediated hydroxylase step. Participates in the biosynthesis of coenzyme Q, also named ubiquinone, an essential lipid-soluble electron transporter for aerobic cellular respiration.</text>
</comment>
<keyword evidence="4" id="KW-0809">Transit peptide</keyword>
<dbReference type="Pfam" id="PF08511">
    <property type="entry name" value="COQ9"/>
    <property type="match status" value="1"/>
</dbReference>
<keyword evidence="8" id="KW-0830">Ubiquinone</keyword>
<feature type="domain" description="COQ9 C-terminal" evidence="7">
    <location>
        <begin position="117"/>
        <end position="187"/>
    </location>
</feature>
<protein>
    <submittedName>
        <fullName evidence="8">Ubiquinone biosynthesis protein COQ9</fullName>
    </submittedName>
</protein>
<evidence type="ECO:0000256" key="2">
    <source>
        <dbReference type="ARBA" id="ARBA00010766"/>
    </source>
</evidence>